<keyword evidence="2" id="KW-1185">Reference proteome</keyword>
<accession>A0ACB9ADD4</accession>
<name>A0ACB9ADD4_CICIN</name>
<reference evidence="2" key="1">
    <citation type="journal article" date="2022" name="Mol. Ecol. Resour.">
        <title>The genomes of chicory, endive, great burdock and yacon provide insights into Asteraceae palaeo-polyploidization history and plant inulin production.</title>
        <authorList>
            <person name="Fan W."/>
            <person name="Wang S."/>
            <person name="Wang H."/>
            <person name="Wang A."/>
            <person name="Jiang F."/>
            <person name="Liu H."/>
            <person name="Zhao H."/>
            <person name="Xu D."/>
            <person name="Zhang Y."/>
        </authorList>
    </citation>
    <scope>NUCLEOTIDE SEQUENCE [LARGE SCALE GENOMIC DNA]</scope>
    <source>
        <strain evidence="2">cv. Punajuju</strain>
    </source>
</reference>
<protein>
    <submittedName>
        <fullName evidence="1">Uncharacterized protein</fullName>
    </submittedName>
</protein>
<proteinExistence type="predicted"/>
<evidence type="ECO:0000313" key="1">
    <source>
        <dbReference type="EMBL" id="KAI3708152.1"/>
    </source>
</evidence>
<organism evidence="1 2">
    <name type="scientific">Cichorium intybus</name>
    <name type="common">Chicory</name>
    <dbReference type="NCBI Taxonomy" id="13427"/>
    <lineage>
        <taxon>Eukaryota</taxon>
        <taxon>Viridiplantae</taxon>
        <taxon>Streptophyta</taxon>
        <taxon>Embryophyta</taxon>
        <taxon>Tracheophyta</taxon>
        <taxon>Spermatophyta</taxon>
        <taxon>Magnoliopsida</taxon>
        <taxon>eudicotyledons</taxon>
        <taxon>Gunneridae</taxon>
        <taxon>Pentapetalae</taxon>
        <taxon>asterids</taxon>
        <taxon>campanulids</taxon>
        <taxon>Asterales</taxon>
        <taxon>Asteraceae</taxon>
        <taxon>Cichorioideae</taxon>
        <taxon>Cichorieae</taxon>
        <taxon>Cichoriinae</taxon>
        <taxon>Cichorium</taxon>
    </lineage>
</organism>
<sequence>MCSSPGVLACCNSAGFGNLDVDRDMRKTSIFFNNLIWLIVMGTHQDVILSNPSDVDPQKDGFIGVLEVFVHQARDIHNICIYHKQDVYAKILLTSDPESTESTRTINGGGQNPVFNENLKINVRTGDCSLRCEIWMLSRIKNYLEDQLLGFALVPLHEISVKNQKFEKEFELSSSELFHSPSGFVKLSMNYIGTPFDVSENPPVPHSLCNQDPEEHNEAPCEFEKIEFPDPNIMNENEIMVSEYCSKTTENDDSFSSDSNDHVLSRIPKENLEIYTRNSSESSEKKAEYTESVKIEPDQKVVQREIVNMYLKSMNQFTEALAKMKLPIDKGKELHDETESNGKGSKSNPKVFYGSRAFF</sequence>
<reference evidence="1 2" key="2">
    <citation type="journal article" date="2022" name="Mol. Ecol. Resour.">
        <title>The genomes of chicory, endive, great burdock and yacon provide insights into Asteraceae paleo-polyploidization history and plant inulin production.</title>
        <authorList>
            <person name="Fan W."/>
            <person name="Wang S."/>
            <person name="Wang H."/>
            <person name="Wang A."/>
            <person name="Jiang F."/>
            <person name="Liu H."/>
            <person name="Zhao H."/>
            <person name="Xu D."/>
            <person name="Zhang Y."/>
        </authorList>
    </citation>
    <scope>NUCLEOTIDE SEQUENCE [LARGE SCALE GENOMIC DNA]</scope>
    <source>
        <strain evidence="2">cv. Punajuju</strain>
        <tissue evidence="1">Leaves</tissue>
    </source>
</reference>
<evidence type="ECO:0000313" key="2">
    <source>
        <dbReference type="Proteomes" id="UP001055811"/>
    </source>
</evidence>
<gene>
    <name evidence="1" type="ORF">L2E82_37249</name>
</gene>
<comment type="caution">
    <text evidence="1">The sequence shown here is derived from an EMBL/GenBank/DDBJ whole genome shotgun (WGS) entry which is preliminary data.</text>
</comment>
<dbReference type="Proteomes" id="UP001055811">
    <property type="component" value="Linkage Group LG07"/>
</dbReference>
<dbReference type="EMBL" id="CM042015">
    <property type="protein sequence ID" value="KAI3708152.1"/>
    <property type="molecule type" value="Genomic_DNA"/>
</dbReference>